<organism evidence="1 2">
    <name type="scientific">Mesorhizobium delmotii</name>
    <dbReference type="NCBI Taxonomy" id="1631247"/>
    <lineage>
        <taxon>Bacteria</taxon>
        <taxon>Pseudomonadati</taxon>
        <taxon>Pseudomonadota</taxon>
        <taxon>Alphaproteobacteria</taxon>
        <taxon>Hyphomicrobiales</taxon>
        <taxon>Phyllobacteriaceae</taxon>
        <taxon>Mesorhizobium</taxon>
    </lineage>
</organism>
<name>A0A2P9AE01_9HYPH</name>
<dbReference type="RefSeq" id="WP_123146870.1">
    <property type="nucleotide sequence ID" value="NZ_FUIG01000013.1"/>
</dbReference>
<accession>A0A2P9AE01</accession>
<dbReference type="AlphaFoldDB" id="A0A2P9AE01"/>
<dbReference type="Proteomes" id="UP000245698">
    <property type="component" value="Unassembled WGS sequence"/>
</dbReference>
<proteinExistence type="predicted"/>
<dbReference type="InterPro" id="IPR038194">
    <property type="entry name" value="DUF3861_sf"/>
</dbReference>
<protein>
    <recommendedName>
        <fullName evidence="3">DUF3861 domain-containing protein</fullName>
    </recommendedName>
</protein>
<dbReference type="InterPro" id="IPR024476">
    <property type="entry name" value="DUF3861"/>
</dbReference>
<reference evidence="2" key="1">
    <citation type="submission" date="2016-12" db="EMBL/GenBank/DDBJ databases">
        <authorList>
            <person name="Brunel B."/>
        </authorList>
    </citation>
    <scope>NUCLEOTIDE SEQUENCE [LARGE SCALE GENOMIC DNA]</scope>
</reference>
<gene>
    <name evidence="1" type="ORF">BQ8482_111287</name>
</gene>
<sequence length="102" mass="10909">MASVGYTYEVSLNLLRGRDGLPPREPAELSFQHVNHDDIIAIVERIGASSGLGPDAAAAVAVGLKLLSEVMLREKTNALFDPLRGAMREFIVQLKNLPAPGA</sequence>
<evidence type="ECO:0008006" key="3">
    <source>
        <dbReference type="Google" id="ProtNLM"/>
    </source>
</evidence>
<evidence type="ECO:0000313" key="2">
    <source>
        <dbReference type="Proteomes" id="UP000245698"/>
    </source>
</evidence>
<dbReference type="Pfam" id="PF12977">
    <property type="entry name" value="DUF3861"/>
    <property type="match status" value="1"/>
</dbReference>
<dbReference type="Gene3D" id="3.10.20.850">
    <property type="entry name" value="Protein of unknown function DUF3861"/>
    <property type="match status" value="1"/>
</dbReference>
<keyword evidence="2" id="KW-1185">Reference proteome</keyword>
<dbReference type="EMBL" id="FUIG01000013">
    <property type="protein sequence ID" value="SJM29357.1"/>
    <property type="molecule type" value="Genomic_DNA"/>
</dbReference>
<evidence type="ECO:0000313" key="1">
    <source>
        <dbReference type="EMBL" id="SJM29357.1"/>
    </source>
</evidence>